<evidence type="ECO:0000313" key="4">
    <source>
        <dbReference type="EMBL" id="OGD97620.1"/>
    </source>
</evidence>
<dbReference type="AlphaFoldDB" id="A0A1F5H0C1"/>
<reference evidence="4 5" key="1">
    <citation type="journal article" date="2016" name="Nat. Commun.">
        <title>Thousands of microbial genomes shed light on interconnected biogeochemical processes in an aquifer system.</title>
        <authorList>
            <person name="Anantharaman K."/>
            <person name="Brown C.T."/>
            <person name="Hug L.A."/>
            <person name="Sharon I."/>
            <person name="Castelle C.J."/>
            <person name="Probst A.J."/>
            <person name="Thomas B.C."/>
            <person name="Singh A."/>
            <person name="Wilkins M.J."/>
            <person name="Karaoz U."/>
            <person name="Brodie E.L."/>
            <person name="Williams K.H."/>
            <person name="Hubbard S.S."/>
            <person name="Banfield J.F."/>
        </authorList>
    </citation>
    <scope>NUCLEOTIDE SEQUENCE [LARGE SCALE GENOMIC DNA]</scope>
</reference>
<evidence type="ECO:0000256" key="3">
    <source>
        <dbReference type="SAM" id="Phobius"/>
    </source>
</evidence>
<keyword evidence="3" id="KW-0812">Transmembrane</keyword>
<protein>
    <recommendedName>
        <fullName evidence="6">Glycosyltransferase</fullName>
    </recommendedName>
</protein>
<dbReference type="Pfam" id="PF03808">
    <property type="entry name" value="Glyco_tran_WecG"/>
    <property type="match status" value="1"/>
</dbReference>
<gene>
    <name evidence="4" type="ORF">A3F02_01450</name>
</gene>
<comment type="caution">
    <text evidence="4">The sequence shown here is derived from an EMBL/GenBank/DDBJ whole genome shotgun (WGS) entry which is preliminary data.</text>
</comment>
<evidence type="ECO:0000256" key="1">
    <source>
        <dbReference type="ARBA" id="ARBA00022676"/>
    </source>
</evidence>
<dbReference type="PANTHER" id="PTHR34136">
    <property type="match status" value="1"/>
</dbReference>
<dbReference type="Proteomes" id="UP000176666">
    <property type="component" value="Unassembled WGS sequence"/>
</dbReference>
<feature type="transmembrane region" description="Helical" evidence="3">
    <location>
        <begin position="191"/>
        <end position="209"/>
    </location>
</feature>
<proteinExistence type="predicted"/>
<keyword evidence="3" id="KW-0472">Membrane</keyword>
<organism evidence="4 5">
    <name type="scientific">Candidatus Curtissbacteria bacterium RIFCSPHIGHO2_12_FULL_38_9b</name>
    <dbReference type="NCBI Taxonomy" id="1797720"/>
    <lineage>
        <taxon>Bacteria</taxon>
        <taxon>Candidatus Curtissiibacteriota</taxon>
    </lineage>
</organism>
<dbReference type="InterPro" id="IPR004629">
    <property type="entry name" value="WecG_TagA_CpsF"/>
</dbReference>
<accession>A0A1F5H0C1</accession>
<name>A0A1F5H0C1_9BACT</name>
<evidence type="ECO:0000313" key="5">
    <source>
        <dbReference type="Proteomes" id="UP000176666"/>
    </source>
</evidence>
<dbReference type="GO" id="GO:0016758">
    <property type="term" value="F:hexosyltransferase activity"/>
    <property type="evidence" value="ECO:0007669"/>
    <property type="project" value="TreeGrafter"/>
</dbReference>
<keyword evidence="1" id="KW-0328">Glycosyltransferase</keyword>
<dbReference type="NCBIfam" id="TIGR00696">
    <property type="entry name" value="wecG_tagA_cpsF"/>
    <property type="match status" value="1"/>
</dbReference>
<evidence type="ECO:0008006" key="6">
    <source>
        <dbReference type="Google" id="ProtNLM"/>
    </source>
</evidence>
<sequence>MAFKRLKKLQDIPRVDICGVEVDDISQKEAINRILVLTQDTKGGHMVVTVNSEFVMLARRNRQFADILKEADLALADGIGVVLSKLIFGGKVHQRITGVDLIEGLCAENEKKSIRVGFLGGFEDVAELVAKRQKKVNPRLKIVFAYPGDPTIRFDLKLKKIILQAGRIDILFVAYGMGVQEFWIKRFINKVNVGVFIGVGGAFDYIAAVKKRAPMFMQNTGFEWFWRLINEPARIWRMRVLPAFFLLVLKNRFFSYLKRS</sequence>
<evidence type="ECO:0000256" key="2">
    <source>
        <dbReference type="ARBA" id="ARBA00022679"/>
    </source>
</evidence>
<dbReference type="PANTHER" id="PTHR34136:SF1">
    <property type="entry name" value="UDP-N-ACETYL-D-MANNOSAMINURONIC ACID TRANSFERASE"/>
    <property type="match status" value="1"/>
</dbReference>
<dbReference type="CDD" id="cd06533">
    <property type="entry name" value="Glyco_transf_WecG_TagA"/>
    <property type="match status" value="1"/>
</dbReference>
<dbReference type="EMBL" id="MFBJ01000001">
    <property type="protein sequence ID" value="OGD97620.1"/>
    <property type="molecule type" value="Genomic_DNA"/>
</dbReference>
<keyword evidence="3" id="KW-1133">Transmembrane helix</keyword>
<keyword evidence="2" id="KW-0808">Transferase</keyword>